<organism evidence="2 3">
    <name type="scientific">Tanacetum coccineum</name>
    <dbReference type="NCBI Taxonomy" id="301880"/>
    <lineage>
        <taxon>Eukaryota</taxon>
        <taxon>Viridiplantae</taxon>
        <taxon>Streptophyta</taxon>
        <taxon>Embryophyta</taxon>
        <taxon>Tracheophyta</taxon>
        <taxon>Spermatophyta</taxon>
        <taxon>Magnoliopsida</taxon>
        <taxon>eudicotyledons</taxon>
        <taxon>Gunneridae</taxon>
        <taxon>Pentapetalae</taxon>
        <taxon>asterids</taxon>
        <taxon>campanulids</taxon>
        <taxon>Asterales</taxon>
        <taxon>Asteraceae</taxon>
        <taxon>Asteroideae</taxon>
        <taxon>Anthemideae</taxon>
        <taxon>Anthemidinae</taxon>
        <taxon>Tanacetum</taxon>
    </lineage>
</organism>
<keyword evidence="3" id="KW-1185">Reference proteome</keyword>
<protein>
    <submittedName>
        <fullName evidence="2">Uncharacterized protein</fullName>
    </submittedName>
</protein>
<reference evidence="2" key="1">
    <citation type="journal article" date="2022" name="Int. J. Mol. Sci.">
        <title>Draft Genome of Tanacetum Coccineum: Genomic Comparison of Closely Related Tanacetum-Family Plants.</title>
        <authorList>
            <person name="Yamashiro T."/>
            <person name="Shiraishi A."/>
            <person name="Nakayama K."/>
            <person name="Satake H."/>
        </authorList>
    </citation>
    <scope>NUCLEOTIDE SEQUENCE</scope>
</reference>
<accession>A0ABQ5FDC1</accession>
<comment type="caution">
    <text evidence="2">The sequence shown here is derived from an EMBL/GenBank/DDBJ whole genome shotgun (WGS) entry which is preliminary data.</text>
</comment>
<gene>
    <name evidence="2" type="ORF">Tco_1004893</name>
</gene>
<dbReference type="EMBL" id="BQNB010017282">
    <property type="protein sequence ID" value="GJT61360.1"/>
    <property type="molecule type" value="Genomic_DNA"/>
</dbReference>
<sequence>MGRKNAKSRPKLDDSTFDDLDADLAHGMDDMETEEAVNKGSPSSPHEEREEYTIEERAKFLTVTIDAQRKFKSEEYMGVTNNSQQKSKTLEDNHSKNQERWNLKSWNFYENCKVHTLTLEDSTEIHMLAERKYPLIKETLERMMSLKFIDESASDGAYDLLIFIQNQIDEAGCHDRGEKDL</sequence>
<evidence type="ECO:0000313" key="3">
    <source>
        <dbReference type="Proteomes" id="UP001151760"/>
    </source>
</evidence>
<feature type="region of interest" description="Disordered" evidence="1">
    <location>
        <begin position="1"/>
        <end position="53"/>
    </location>
</feature>
<reference evidence="2" key="2">
    <citation type="submission" date="2022-01" db="EMBL/GenBank/DDBJ databases">
        <authorList>
            <person name="Yamashiro T."/>
            <person name="Shiraishi A."/>
            <person name="Satake H."/>
            <person name="Nakayama K."/>
        </authorList>
    </citation>
    <scope>NUCLEOTIDE SEQUENCE</scope>
</reference>
<proteinExistence type="predicted"/>
<name>A0ABQ5FDC1_9ASTR</name>
<dbReference type="Proteomes" id="UP001151760">
    <property type="component" value="Unassembled WGS sequence"/>
</dbReference>
<evidence type="ECO:0000256" key="1">
    <source>
        <dbReference type="SAM" id="MobiDB-lite"/>
    </source>
</evidence>
<evidence type="ECO:0000313" key="2">
    <source>
        <dbReference type="EMBL" id="GJT61360.1"/>
    </source>
</evidence>